<accession>X0Y6G1</accession>
<dbReference type="Pfam" id="PF01870">
    <property type="entry name" value="Hjc"/>
    <property type="match status" value="1"/>
</dbReference>
<dbReference type="PANTHER" id="PTHR39651">
    <property type="entry name" value="HOLLIDAY JUNCTION RESOLVASE HJC"/>
    <property type="match status" value="1"/>
</dbReference>
<keyword evidence="9" id="KW-0233">DNA recombination</keyword>
<evidence type="ECO:0000256" key="11">
    <source>
        <dbReference type="ARBA" id="ARBA00029354"/>
    </source>
</evidence>
<keyword evidence="7" id="KW-0460">Magnesium</keyword>
<evidence type="ECO:0000256" key="2">
    <source>
        <dbReference type="ARBA" id="ARBA00022722"/>
    </source>
</evidence>
<evidence type="ECO:0000256" key="10">
    <source>
        <dbReference type="ARBA" id="ARBA00023204"/>
    </source>
</evidence>
<reference evidence="12" key="1">
    <citation type="journal article" date="2014" name="Front. Microbiol.">
        <title>High frequency of phylogenetically diverse reductive dehalogenase-homologous genes in deep subseafloor sedimentary metagenomes.</title>
        <authorList>
            <person name="Kawai M."/>
            <person name="Futagami T."/>
            <person name="Toyoda A."/>
            <person name="Takaki Y."/>
            <person name="Nishi S."/>
            <person name="Hori S."/>
            <person name="Arai W."/>
            <person name="Tsubouchi T."/>
            <person name="Morono Y."/>
            <person name="Uchiyama I."/>
            <person name="Ito T."/>
            <person name="Fujiyama A."/>
            <person name="Inagaki F."/>
            <person name="Takami H."/>
        </authorList>
    </citation>
    <scope>NUCLEOTIDE SEQUENCE</scope>
    <source>
        <strain evidence="12">Expedition CK06-06</strain>
    </source>
</reference>
<dbReference type="InterPro" id="IPR011856">
    <property type="entry name" value="tRNA_endonuc-like_dom_sf"/>
</dbReference>
<dbReference type="GO" id="GO:0008821">
    <property type="term" value="F:crossover junction DNA endonuclease activity"/>
    <property type="evidence" value="ECO:0007669"/>
    <property type="project" value="UniProtKB-EC"/>
</dbReference>
<comment type="cofactor">
    <cofactor evidence="1">
        <name>Mg(2+)</name>
        <dbReference type="ChEBI" id="CHEBI:18420"/>
    </cofactor>
</comment>
<evidence type="ECO:0000256" key="1">
    <source>
        <dbReference type="ARBA" id="ARBA00001946"/>
    </source>
</evidence>
<keyword evidence="10" id="KW-0234">DNA repair</keyword>
<keyword evidence="2" id="KW-0540">Nuclease</keyword>
<keyword evidence="3" id="KW-0479">Metal-binding</keyword>
<dbReference type="SUPFAM" id="SSF52980">
    <property type="entry name" value="Restriction endonuclease-like"/>
    <property type="match status" value="1"/>
</dbReference>
<evidence type="ECO:0000313" key="12">
    <source>
        <dbReference type="EMBL" id="GAG44308.1"/>
    </source>
</evidence>
<dbReference type="AlphaFoldDB" id="X0Y6G1"/>
<evidence type="ECO:0000256" key="6">
    <source>
        <dbReference type="ARBA" id="ARBA00022801"/>
    </source>
</evidence>
<keyword evidence="8" id="KW-0238">DNA-binding</keyword>
<dbReference type="GO" id="GO:0003677">
    <property type="term" value="F:DNA binding"/>
    <property type="evidence" value="ECO:0007669"/>
    <property type="project" value="UniProtKB-KW"/>
</dbReference>
<evidence type="ECO:0000256" key="4">
    <source>
        <dbReference type="ARBA" id="ARBA00022759"/>
    </source>
</evidence>
<feature type="non-terminal residue" evidence="12">
    <location>
        <position position="120"/>
    </location>
</feature>
<dbReference type="InterPro" id="IPR002732">
    <property type="entry name" value="Hjc"/>
</dbReference>
<comment type="catalytic activity">
    <reaction evidence="11">
        <text>Endonucleolytic cleavage at a junction such as a reciprocal single-stranded crossover between two homologous DNA duplexes (Holliday junction).</text>
        <dbReference type="EC" id="3.1.21.10"/>
    </reaction>
</comment>
<dbReference type="GO" id="GO:0006281">
    <property type="term" value="P:DNA repair"/>
    <property type="evidence" value="ECO:0007669"/>
    <property type="project" value="UniProtKB-KW"/>
</dbReference>
<evidence type="ECO:0000256" key="3">
    <source>
        <dbReference type="ARBA" id="ARBA00022723"/>
    </source>
</evidence>
<protein>
    <recommendedName>
        <fullName evidence="13">VRR-NUC domain-containing protein</fullName>
    </recommendedName>
</protein>
<dbReference type="Gene3D" id="3.40.1350.10">
    <property type="match status" value="1"/>
</dbReference>
<name>X0Y6G1_9ZZZZ</name>
<evidence type="ECO:0008006" key="13">
    <source>
        <dbReference type="Google" id="ProtNLM"/>
    </source>
</evidence>
<dbReference type="InterPro" id="IPR014428">
    <property type="entry name" value="Hjc_arc"/>
</dbReference>
<evidence type="ECO:0000256" key="5">
    <source>
        <dbReference type="ARBA" id="ARBA00022763"/>
    </source>
</evidence>
<keyword evidence="6" id="KW-0378">Hydrolase</keyword>
<proteinExistence type="predicted"/>
<evidence type="ECO:0000256" key="8">
    <source>
        <dbReference type="ARBA" id="ARBA00023125"/>
    </source>
</evidence>
<sequence>MSLRDLADTRPKRQRFTRTLDRVQIRRMKKRGYDAEREMVKKLREAGFDALRVPVSAPSNEPLPDVFAIKGDTILACEVKSHERYAYYKRKQVAKLHEFLEIHRIYPKRFAVLAAKFKYK</sequence>
<dbReference type="EMBL" id="BARS01053967">
    <property type="protein sequence ID" value="GAG44308.1"/>
    <property type="molecule type" value="Genomic_DNA"/>
</dbReference>
<dbReference type="GO" id="GO:0046872">
    <property type="term" value="F:metal ion binding"/>
    <property type="evidence" value="ECO:0007669"/>
    <property type="project" value="UniProtKB-KW"/>
</dbReference>
<comment type="caution">
    <text evidence="12">The sequence shown here is derived from an EMBL/GenBank/DDBJ whole genome shotgun (WGS) entry which is preliminary data.</text>
</comment>
<organism evidence="12">
    <name type="scientific">marine sediment metagenome</name>
    <dbReference type="NCBI Taxonomy" id="412755"/>
    <lineage>
        <taxon>unclassified sequences</taxon>
        <taxon>metagenomes</taxon>
        <taxon>ecological metagenomes</taxon>
    </lineage>
</organism>
<gene>
    <name evidence="12" type="ORF">S01H1_79984</name>
</gene>
<keyword evidence="4" id="KW-0255">Endonuclease</keyword>
<keyword evidence="5" id="KW-0227">DNA damage</keyword>
<dbReference type="GO" id="GO:0006310">
    <property type="term" value="P:DNA recombination"/>
    <property type="evidence" value="ECO:0007669"/>
    <property type="project" value="UniProtKB-KW"/>
</dbReference>
<dbReference type="InterPro" id="IPR011335">
    <property type="entry name" value="Restrct_endonuc-II-like"/>
</dbReference>
<evidence type="ECO:0000256" key="7">
    <source>
        <dbReference type="ARBA" id="ARBA00022842"/>
    </source>
</evidence>
<dbReference type="PANTHER" id="PTHR39651:SF1">
    <property type="entry name" value="HOLLIDAY JUNCTION RESOLVASE HJC"/>
    <property type="match status" value="1"/>
</dbReference>
<evidence type="ECO:0000256" key="9">
    <source>
        <dbReference type="ARBA" id="ARBA00023172"/>
    </source>
</evidence>